<evidence type="ECO:0000313" key="3">
    <source>
        <dbReference type="Proteomes" id="UP000008068"/>
    </source>
</evidence>
<organism evidence="3">
    <name type="scientific">Caenorhabditis brenneri</name>
    <name type="common">Nematode worm</name>
    <dbReference type="NCBI Taxonomy" id="135651"/>
    <lineage>
        <taxon>Eukaryota</taxon>
        <taxon>Metazoa</taxon>
        <taxon>Ecdysozoa</taxon>
        <taxon>Nematoda</taxon>
        <taxon>Chromadorea</taxon>
        <taxon>Rhabditida</taxon>
        <taxon>Rhabditina</taxon>
        <taxon>Rhabditomorpha</taxon>
        <taxon>Rhabditoidea</taxon>
        <taxon>Rhabditidae</taxon>
        <taxon>Peloderinae</taxon>
        <taxon>Caenorhabditis</taxon>
    </lineage>
</organism>
<evidence type="ECO:0000313" key="2">
    <source>
        <dbReference type="EMBL" id="EGT50017.1"/>
    </source>
</evidence>
<reference evidence="3" key="1">
    <citation type="submission" date="2011-07" db="EMBL/GenBank/DDBJ databases">
        <authorList>
            <consortium name="Caenorhabditis brenneri Sequencing and Analysis Consortium"/>
            <person name="Wilson R.K."/>
        </authorList>
    </citation>
    <scope>NUCLEOTIDE SEQUENCE [LARGE SCALE GENOMIC DNA]</scope>
    <source>
        <strain evidence="3">PB2801</strain>
    </source>
</reference>
<dbReference type="HOGENOM" id="CLU_2778122_0_0_1"/>
<dbReference type="InParanoid" id="G0PAW4"/>
<dbReference type="EMBL" id="GL380191">
    <property type="protein sequence ID" value="EGT50017.1"/>
    <property type="molecule type" value="Genomic_DNA"/>
</dbReference>
<keyword evidence="1" id="KW-0812">Transmembrane</keyword>
<keyword evidence="1" id="KW-0472">Membrane</keyword>
<name>G0PAW4_CAEBE</name>
<feature type="transmembrane region" description="Helical" evidence="1">
    <location>
        <begin position="7"/>
        <end position="22"/>
    </location>
</feature>
<dbReference type="Proteomes" id="UP000008068">
    <property type="component" value="Unassembled WGS sequence"/>
</dbReference>
<sequence>MPSLIKIVVLNIVAVILAYYYYDIKLSDFKYVTGAKCQLIMGIGVYLVIILIASFLRENRKVPGYFNIF</sequence>
<feature type="transmembrane region" description="Helical" evidence="1">
    <location>
        <begin position="38"/>
        <end position="56"/>
    </location>
</feature>
<accession>G0PAW4</accession>
<keyword evidence="3" id="KW-1185">Reference proteome</keyword>
<protein>
    <submittedName>
        <fullName evidence="2">Uncharacterized protein</fullName>
    </submittedName>
</protein>
<keyword evidence="1" id="KW-1133">Transmembrane helix</keyword>
<dbReference type="AlphaFoldDB" id="G0PAW4"/>
<gene>
    <name evidence="2" type="ORF">CAEBREN_02287</name>
</gene>
<proteinExistence type="predicted"/>
<evidence type="ECO:0000256" key="1">
    <source>
        <dbReference type="SAM" id="Phobius"/>
    </source>
</evidence>